<dbReference type="Proteomes" id="UP001148838">
    <property type="component" value="Unassembled WGS sequence"/>
</dbReference>
<accession>A0ABQ8T4E6</accession>
<organism evidence="1 2">
    <name type="scientific">Periplaneta americana</name>
    <name type="common">American cockroach</name>
    <name type="synonym">Blatta americana</name>
    <dbReference type="NCBI Taxonomy" id="6978"/>
    <lineage>
        <taxon>Eukaryota</taxon>
        <taxon>Metazoa</taxon>
        <taxon>Ecdysozoa</taxon>
        <taxon>Arthropoda</taxon>
        <taxon>Hexapoda</taxon>
        <taxon>Insecta</taxon>
        <taxon>Pterygota</taxon>
        <taxon>Neoptera</taxon>
        <taxon>Polyneoptera</taxon>
        <taxon>Dictyoptera</taxon>
        <taxon>Blattodea</taxon>
        <taxon>Blattoidea</taxon>
        <taxon>Blattidae</taxon>
        <taxon>Blattinae</taxon>
        <taxon>Periplaneta</taxon>
    </lineage>
</organism>
<evidence type="ECO:0000313" key="2">
    <source>
        <dbReference type="Proteomes" id="UP001148838"/>
    </source>
</evidence>
<evidence type="ECO:0000313" key="1">
    <source>
        <dbReference type="EMBL" id="KAJ4441370.1"/>
    </source>
</evidence>
<proteinExistence type="predicted"/>
<name>A0ABQ8T4E6_PERAM</name>
<reference evidence="1 2" key="1">
    <citation type="journal article" date="2022" name="Allergy">
        <title>Genome assembly and annotation of Periplaneta americana reveal a comprehensive cockroach allergen profile.</title>
        <authorList>
            <person name="Wang L."/>
            <person name="Xiong Q."/>
            <person name="Saelim N."/>
            <person name="Wang L."/>
            <person name="Nong W."/>
            <person name="Wan A.T."/>
            <person name="Shi M."/>
            <person name="Liu X."/>
            <person name="Cao Q."/>
            <person name="Hui J.H.L."/>
            <person name="Sookrung N."/>
            <person name="Leung T.F."/>
            <person name="Tungtrongchitr A."/>
            <person name="Tsui S.K.W."/>
        </authorList>
    </citation>
    <scope>NUCLEOTIDE SEQUENCE [LARGE SCALE GENOMIC DNA]</scope>
    <source>
        <strain evidence="1">PWHHKU_190912</strain>
    </source>
</reference>
<gene>
    <name evidence="1" type="ORF">ANN_11225</name>
</gene>
<protein>
    <submittedName>
        <fullName evidence="1">Uncharacterized protein</fullName>
    </submittedName>
</protein>
<sequence length="174" mass="20495">MYNSVNTIHTMVRHRSMCNFKTHLNAIDLGRDRNRNLEHRRPALYRLRYRGRYEYLQTLHSLVKQNACVRRTYYDGDSELASYKWKRSDGEKFPCLLSSSSHSQGTHNRLARSREQRVALYEDSVGRKNVTNVGKLLAEFTAVSESCVSQIIRETKDIDNRRQNQLWTTLMKLP</sequence>
<comment type="caution">
    <text evidence="1">The sequence shown here is derived from an EMBL/GenBank/DDBJ whole genome shotgun (WGS) entry which is preliminary data.</text>
</comment>
<dbReference type="EMBL" id="JAJSOF020000015">
    <property type="protein sequence ID" value="KAJ4441370.1"/>
    <property type="molecule type" value="Genomic_DNA"/>
</dbReference>
<keyword evidence="2" id="KW-1185">Reference proteome</keyword>